<accession>A5BTI8</accession>
<dbReference type="EMBL" id="AM470548">
    <property type="protein sequence ID" value="CAN63839.1"/>
    <property type="molecule type" value="Genomic_DNA"/>
</dbReference>
<protein>
    <recommendedName>
        <fullName evidence="1">Integrase catalytic domain-containing protein</fullName>
    </recommendedName>
</protein>
<dbReference type="PANTHER" id="PTHR11439:SF467">
    <property type="entry name" value="INTEGRASE CATALYTIC DOMAIN-CONTAINING PROTEIN"/>
    <property type="match status" value="1"/>
</dbReference>
<evidence type="ECO:0000313" key="2">
    <source>
        <dbReference type="EMBL" id="CAN63839.1"/>
    </source>
</evidence>
<dbReference type="InterPro" id="IPR036397">
    <property type="entry name" value="RNaseH_sf"/>
</dbReference>
<name>A5BTI8_VITVI</name>
<dbReference type="PANTHER" id="PTHR11439">
    <property type="entry name" value="GAG-POL-RELATED RETROTRANSPOSON"/>
    <property type="match status" value="1"/>
</dbReference>
<evidence type="ECO:0000259" key="1">
    <source>
        <dbReference type="PROSITE" id="PS50994"/>
    </source>
</evidence>
<dbReference type="InterPro" id="IPR001584">
    <property type="entry name" value="Integrase_cat-core"/>
</dbReference>
<proteinExistence type="predicted"/>
<reference evidence="2" key="1">
    <citation type="journal article" date="2007" name="PLoS ONE">
        <title>The first genome sequence of an elite grapevine cultivar (Pinot noir Vitis vinifera L.): coping with a highly heterozygous genome.</title>
        <authorList>
            <person name="Velasco R."/>
            <person name="Zharkikh A."/>
            <person name="Troggio M."/>
            <person name="Cartwright D.A."/>
            <person name="Cestaro A."/>
            <person name="Pruss D."/>
            <person name="Pindo M."/>
            <person name="FitzGerald L.M."/>
            <person name="Vezzulli S."/>
            <person name="Reid J."/>
            <person name="Malacarne G."/>
            <person name="Iliev D."/>
            <person name="Coppola G."/>
            <person name="Wardell B."/>
            <person name="Micheletti D."/>
            <person name="Macalma T."/>
            <person name="Facci M."/>
            <person name="Mitchell J.T."/>
            <person name="Perazzolli M."/>
            <person name="Eldredge G."/>
            <person name="Gatto P."/>
            <person name="Oyzerski R."/>
            <person name="Moretto M."/>
            <person name="Gutin N."/>
            <person name="Stefanini M."/>
            <person name="Chen Y."/>
            <person name="Segala C."/>
            <person name="Davenport C."/>
            <person name="Dematte L."/>
            <person name="Mraz A."/>
            <person name="Battilana J."/>
            <person name="Stormo K."/>
            <person name="Costa F."/>
            <person name="Tao Q."/>
            <person name="Si-Ammour A."/>
            <person name="Harkins T."/>
            <person name="Lackey A."/>
            <person name="Perbost C."/>
            <person name="Taillon B."/>
            <person name="Stella A."/>
            <person name="Solovyev V."/>
            <person name="Fawcett J.A."/>
            <person name="Sterck L."/>
            <person name="Vandepoele K."/>
            <person name="Grando S.M."/>
            <person name="Toppo S."/>
            <person name="Moser C."/>
            <person name="Lanchbury J."/>
            <person name="Bogden R."/>
            <person name="Skolnick M."/>
            <person name="Sgaramella V."/>
            <person name="Bhatnagar S.K."/>
            <person name="Fontana P."/>
            <person name="Gutin A."/>
            <person name="Van de Peer Y."/>
            <person name="Salamini F."/>
            <person name="Viola R."/>
        </authorList>
    </citation>
    <scope>NUCLEOTIDE SEQUENCE</scope>
</reference>
<dbReference type="AlphaFoldDB" id="A5BTI8"/>
<dbReference type="GO" id="GO:0003676">
    <property type="term" value="F:nucleic acid binding"/>
    <property type="evidence" value="ECO:0007669"/>
    <property type="project" value="InterPro"/>
</dbReference>
<feature type="domain" description="Integrase catalytic" evidence="1">
    <location>
        <begin position="1"/>
        <end position="124"/>
    </location>
</feature>
<gene>
    <name evidence="2" type="ORF">VITISV_041358</name>
</gene>
<dbReference type="GO" id="GO:0015074">
    <property type="term" value="P:DNA integration"/>
    <property type="evidence" value="ECO:0007669"/>
    <property type="project" value="InterPro"/>
</dbReference>
<dbReference type="CDD" id="cd09272">
    <property type="entry name" value="RNase_HI_RT_Ty1"/>
    <property type="match status" value="1"/>
</dbReference>
<organism evidence="2">
    <name type="scientific">Vitis vinifera</name>
    <name type="common">Grape</name>
    <dbReference type="NCBI Taxonomy" id="29760"/>
    <lineage>
        <taxon>Eukaryota</taxon>
        <taxon>Viridiplantae</taxon>
        <taxon>Streptophyta</taxon>
        <taxon>Embryophyta</taxon>
        <taxon>Tracheophyta</taxon>
        <taxon>Spermatophyta</taxon>
        <taxon>Magnoliopsida</taxon>
        <taxon>eudicotyledons</taxon>
        <taxon>Gunneridae</taxon>
        <taxon>Pentapetalae</taxon>
        <taxon>rosids</taxon>
        <taxon>Vitales</taxon>
        <taxon>Vitaceae</taxon>
        <taxon>Viteae</taxon>
        <taxon>Vitis</taxon>
    </lineage>
</organism>
<dbReference type="Gene3D" id="3.30.420.10">
    <property type="entry name" value="Ribonuclease H-like superfamily/Ribonuclease H"/>
    <property type="match status" value="1"/>
</dbReference>
<dbReference type="SUPFAM" id="SSF53098">
    <property type="entry name" value="Ribonuclease H-like"/>
    <property type="match status" value="1"/>
</dbReference>
<dbReference type="PROSITE" id="PS50994">
    <property type="entry name" value="INTEGRASE"/>
    <property type="match status" value="1"/>
</dbReference>
<sequence length="321" mass="35737">MASQSTNQGYISKQILERLVRDGEYYGRYDETGRNSGPLAKFLLECGIDARYAMSGTPQQNGVAERRNRTLLDMVRCMLSNSSLPEFLWGEALRTAAYILNQVPSSLMYAQVCTRPDIAFVVGMLGRYLSNPGSQHWKAAKKVLRYLQGTKDLMLTYQRTSLLDVVGFCDADFAGCIDDKKSTTGYIFMMAGGAVSWKSVKQTLTASSTMEAEYVACYEACCHAMWMRNFVSALGVVDSISRPLKLFCDNSAAVAFSKNTRSISRSKHIDVKFYFVKEKVAESLIDIEHMSTKSMLADPLTKGLPIIAFQEHVSQMGLLEA</sequence>
<dbReference type="InterPro" id="IPR012337">
    <property type="entry name" value="RNaseH-like_sf"/>
</dbReference>